<dbReference type="KEGG" id="scc:Spico_1356"/>
<keyword evidence="1" id="KW-1133">Transmembrane helix</keyword>
<dbReference type="InterPro" id="IPR058625">
    <property type="entry name" value="MdtA-like_BSH"/>
</dbReference>
<protein>
    <submittedName>
        <fullName evidence="3">Efflux transporter, RND family, MFP subunit</fullName>
    </submittedName>
</protein>
<sequence>MAKDTSVKNMETEKEMDQHEADIRVRIKKKNAERRRKKIIIWLVIILAIASYLFYSQSQAKKKMEQQVAATAPRDGQVYSSVITTTIDLSGYVEPYDTQKVNMRATGTVTTIAVEEGDAVKEGDLLAALDDTTQQYALANINVNIEKAELQGSVRDVELLKLQKITAENNLDYTRAYANFDGVVASVDIEVGNYFEAGASAMTIIDRSRLKASVEVDEIDMQYVFIGQKAYLTFDSLPGQVIEAEVSYIPMLGRYSSQGIGVVDVELTIYDPPASLVPGFTFEGTIEVEGDTELVLIPQAAITTTRGNSTVQKKLPNGTYETVPVTIKYLGEGVSQLLNGDLMPGDTILLKNTSNNSLFGSFGVGGDGGGGGGGGAPMRF</sequence>
<dbReference type="GO" id="GO:1990281">
    <property type="term" value="C:efflux pump complex"/>
    <property type="evidence" value="ECO:0007669"/>
    <property type="project" value="TreeGrafter"/>
</dbReference>
<evidence type="ECO:0000256" key="1">
    <source>
        <dbReference type="SAM" id="Phobius"/>
    </source>
</evidence>
<dbReference type="RefSeq" id="WP_013739957.1">
    <property type="nucleotide sequence ID" value="NC_015436.1"/>
</dbReference>
<keyword evidence="4" id="KW-1185">Reference proteome</keyword>
<evidence type="ECO:0000313" key="4">
    <source>
        <dbReference type="Proteomes" id="UP000007939"/>
    </source>
</evidence>
<accession>F4GHH3</accession>
<feature type="domain" description="Multidrug resistance protein MdtA-like barrel-sandwich hybrid" evidence="2">
    <location>
        <begin position="100"/>
        <end position="205"/>
    </location>
</feature>
<dbReference type="OrthoDB" id="368879at2"/>
<dbReference type="Gene3D" id="2.40.30.170">
    <property type="match status" value="1"/>
</dbReference>
<dbReference type="Gene3D" id="1.10.287.470">
    <property type="entry name" value="Helix hairpin bin"/>
    <property type="match status" value="1"/>
</dbReference>
<evidence type="ECO:0000313" key="3">
    <source>
        <dbReference type="EMBL" id="AEC02562.1"/>
    </source>
</evidence>
<dbReference type="PANTHER" id="PTHR30469:SF15">
    <property type="entry name" value="HLYD FAMILY OF SECRETION PROTEINS"/>
    <property type="match status" value="1"/>
</dbReference>
<keyword evidence="1" id="KW-0812">Transmembrane</keyword>
<dbReference type="EMBL" id="CP002659">
    <property type="protein sequence ID" value="AEC02562.1"/>
    <property type="molecule type" value="Genomic_DNA"/>
</dbReference>
<proteinExistence type="predicted"/>
<evidence type="ECO:0000259" key="2">
    <source>
        <dbReference type="Pfam" id="PF25917"/>
    </source>
</evidence>
<dbReference type="eggNOG" id="COG0845">
    <property type="taxonomic scope" value="Bacteria"/>
</dbReference>
<dbReference type="GO" id="GO:0015562">
    <property type="term" value="F:efflux transmembrane transporter activity"/>
    <property type="evidence" value="ECO:0007669"/>
    <property type="project" value="TreeGrafter"/>
</dbReference>
<dbReference type="SUPFAM" id="SSF111369">
    <property type="entry name" value="HlyD-like secretion proteins"/>
    <property type="match status" value="1"/>
</dbReference>
<dbReference type="STRING" id="760011.Spico_1356"/>
<reference evidence="3 4" key="2">
    <citation type="journal article" date="2012" name="Stand. Genomic Sci.">
        <title>Complete genome sequence of the termite hindgut bacterium Spirochaeta coccoides type strain (SPN1(T)), reclassification in the genus Sphaerochaeta as Sphaerochaeta coccoides comb. nov. and emendations of the family Spirochaetaceae and the genus Sphaerochaeta.</title>
        <authorList>
            <person name="Abt B."/>
            <person name="Han C."/>
            <person name="Scheuner C."/>
            <person name="Lu M."/>
            <person name="Lapidus A."/>
            <person name="Nolan M."/>
            <person name="Lucas S."/>
            <person name="Hammon N."/>
            <person name="Deshpande S."/>
            <person name="Cheng J.F."/>
            <person name="Tapia R."/>
            <person name="Goodwin L.A."/>
            <person name="Pitluck S."/>
            <person name="Liolios K."/>
            <person name="Pagani I."/>
            <person name="Ivanova N."/>
            <person name="Mavromatis K."/>
            <person name="Mikhailova N."/>
            <person name="Huntemann M."/>
            <person name="Pati A."/>
            <person name="Chen A."/>
            <person name="Palaniappan K."/>
            <person name="Land M."/>
            <person name="Hauser L."/>
            <person name="Brambilla E.M."/>
            <person name="Rohde M."/>
            <person name="Spring S."/>
            <person name="Gronow S."/>
            <person name="Goker M."/>
            <person name="Woyke T."/>
            <person name="Bristow J."/>
            <person name="Eisen J.A."/>
            <person name="Markowitz V."/>
            <person name="Hugenholtz P."/>
            <person name="Kyrpides N.C."/>
            <person name="Klenk H.P."/>
            <person name="Detter J.C."/>
        </authorList>
    </citation>
    <scope>NUCLEOTIDE SEQUENCE [LARGE SCALE GENOMIC DNA]</scope>
    <source>
        <strain evidence="4">ATCC BAA-1237 / DSM 17374 / SPN1</strain>
    </source>
</reference>
<gene>
    <name evidence="3" type="ordered locus">Spico_1356</name>
</gene>
<dbReference type="Gene3D" id="2.40.50.100">
    <property type="match status" value="1"/>
</dbReference>
<dbReference type="Proteomes" id="UP000007939">
    <property type="component" value="Chromosome"/>
</dbReference>
<name>F4GHH3_PARC1</name>
<organism evidence="3 4">
    <name type="scientific">Parasphaerochaeta coccoides (strain ATCC BAA-1237 / DSM 17374 / SPN1)</name>
    <name type="common">Sphaerochaeta coccoides</name>
    <dbReference type="NCBI Taxonomy" id="760011"/>
    <lineage>
        <taxon>Bacteria</taxon>
        <taxon>Pseudomonadati</taxon>
        <taxon>Spirochaetota</taxon>
        <taxon>Spirochaetia</taxon>
        <taxon>Spirochaetales</taxon>
        <taxon>Sphaerochaetaceae</taxon>
        <taxon>Parasphaerochaeta</taxon>
    </lineage>
</organism>
<keyword evidence="1" id="KW-0472">Membrane</keyword>
<feature type="transmembrane region" description="Helical" evidence="1">
    <location>
        <begin position="39"/>
        <end position="55"/>
    </location>
</feature>
<dbReference type="AlphaFoldDB" id="F4GHH3"/>
<dbReference type="PANTHER" id="PTHR30469">
    <property type="entry name" value="MULTIDRUG RESISTANCE PROTEIN MDTA"/>
    <property type="match status" value="1"/>
</dbReference>
<dbReference type="HOGENOM" id="CLU_018816_14_2_12"/>
<dbReference type="Pfam" id="PF25917">
    <property type="entry name" value="BSH_RND"/>
    <property type="match status" value="1"/>
</dbReference>
<reference evidence="4" key="1">
    <citation type="submission" date="2011-04" db="EMBL/GenBank/DDBJ databases">
        <title>The complete genome of Spirochaeta coccoides DSM 17374.</title>
        <authorList>
            <person name="Lucas S."/>
            <person name="Copeland A."/>
            <person name="Lapidus A."/>
            <person name="Bruce D."/>
            <person name="Goodwin L."/>
            <person name="Pitluck S."/>
            <person name="Peters L."/>
            <person name="Kyrpides N."/>
            <person name="Mavromatis K."/>
            <person name="Pagani I."/>
            <person name="Ivanova N."/>
            <person name="Ovchinnikova G."/>
            <person name="Lu M."/>
            <person name="Detter J.C."/>
            <person name="Tapia R."/>
            <person name="Han C."/>
            <person name="Land M."/>
            <person name="Hauser L."/>
            <person name="Markowitz V."/>
            <person name="Cheng J.-F."/>
            <person name="Hugenholtz P."/>
            <person name="Woyke T."/>
            <person name="Wu D."/>
            <person name="Spring S."/>
            <person name="Schroeder M."/>
            <person name="Brambilla E."/>
            <person name="Klenk H.-P."/>
            <person name="Eisen J.A."/>
        </authorList>
    </citation>
    <scope>NUCLEOTIDE SEQUENCE [LARGE SCALE GENOMIC DNA]</scope>
    <source>
        <strain evidence="4">ATCC BAA-1237 / DSM 17374 / SPN1</strain>
    </source>
</reference>